<gene>
    <name evidence="2" type="ORF">O9H85_25590</name>
</gene>
<evidence type="ECO:0000256" key="1">
    <source>
        <dbReference type="SAM" id="Coils"/>
    </source>
</evidence>
<comment type="caution">
    <text evidence="2">The sequence shown here is derived from an EMBL/GenBank/DDBJ whole genome shotgun (WGS) entry which is preliminary data.</text>
</comment>
<dbReference type="EMBL" id="JAQAGZ010000019">
    <property type="protein sequence ID" value="MCZ8515723.1"/>
    <property type="molecule type" value="Genomic_DNA"/>
</dbReference>
<proteinExistence type="predicted"/>
<dbReference type="RefSeq" id="WP_269884254.1">
    <property type="nucleotide sequence ID" value="NZ_JAQAGZ010000019.1"/>
</dbReference>
<protein>
    <recommendedName>
        <fullName evidence="4">DUF2524 domain-containing protein</fullName>
    </recommendedName>
</protein>
<reference evidence="2 3" key="1">
    <citation type="submission" date="2022-12" db="EMBL/GenBank/DDBJ databases">
        <title>Draft genome sequence of Paenibacillus sp. dW9.</title>
        <authorList>
            <person name="Choi E.-W."/>
            <person name="Kim D.-U."/>
        </authorList>
    </citation>
    <scope>NUCLEOTIDE SEQUENCE [LARGE SCALE GENOMIC DNA]</scope>
    <source>
        <strain evidence="3">dW9</strain>
    </source>
</reference>
<evidence type="ECO:0008006" key="4">
    <source>
        <dbReference type="Google" id="ProtNLM"/>
    </source>
</evidence>
<evidence type="ECO:0000313" key="2">
    <source>
        <dbReference type="EMBL" id="MCZ8515723.1"/>
    </source>
</evidence>
<evidence type="ECO:0000313" key="3">
    <source>
        <dbReference type="Proteomes" id="UP001527882"/>
    </source>
</evidence>
<accession>A0ABT4QFT1</accession>
<organism evidence="2 3">
    <name type="scientific">Paenibacillus gyeongsangnamensis</name>
    <dbReference type="NCBI Taxonomy" id="3388067"/>
    <lineage>
        <taxon>Bacteria</taxon>
        <taxon>Bacillati</taxon>
        <taxon>Bacillota</taxon>
        <taxon>Bacilli</taxon>
        <taxon>Bacillales</taxon>
        <taxon>Paenibacillaceae</taxon>
        <taxon>Paenibacillus</taxon>
    </lineage>
</organism>
<dbReference type="Proteomes" id="UP001527882">
    <property type="component" value="Unassembled WGS sequence"/>
</dbReference>
<feature type="coiled-coil region" evidence="1">
    <location>
        <begin position="17"/>
        <end position="44"/>
    </location>
</feature>
<keyword evidence="3" id="KW-1185">Reference proteome</keyword>
<sequence length="75" mass="8757">MPYENRVKPAAMPATAQEAVSRELMDLETRLNELKSEVRGLLRHDRHRRAVIRAEKQFVEQRIRLLQKGALNFSS</sequence>
<keyword evidence="1" id="KW-0175">Coiled coil</keyword>
<name>A0ABT4QFT1_9BACL</name>